<accession>A0ABY2G2E8</accession>
<protein>
    <submittedName>
        <fullName evidence="1">Uncharacterized protein</fullName>
    </submittedName>
</protein>
<keyword evidence="2" id="KW-1185">Reference proteome</keyword>
<name>A0ABY2G2E8_9FLAO</name>
<proteinExistence type="predicted"/>
<evidence type="ECO:0000313" key="2">
    <source>
        <dbReference type="Proteomes" id="UP000295709"/>
    </source>
</evidence>
<evidence type="ECO:0000313" key="1">
    <source>
        <dbReference type="EMBL" id="TDX95430.1"/>
    </source>
</evidence>
<reference evidence="1 2" key="1">
    <citation type="submission" date="2019-03" db="EMBL/GenBank/DDBJ databases">
        <title>Genomic Encyclopedia of Archaeal and Bacterial Type Strains, Phase II (KMG-II): from individual species to whole genera.</title>
        <authorList>
            <person name="Goeker M."/>
        </authorList>
    </citation>
    <scope>NUCLEOTIDE SEQUENCE [LARGE SCALE GENOMIC DNA]</scope>
    <source>
        <strain evidence="1 2">DSM 15235</strain>
    </source>
</reference>
<sequence>MNSSINIFNKNNENLLKIKKTSQNETFKIKLYIYKD</sequence>
<organism evidence="1 2">
    <name type="scientific">Chryseobacterium daecheongense</name>
    <dbReference type="NCBI Taxonomy" id="192389"/>
    <lineage>
        <taxon>Bacteria</taxon>
        <taxon>Pseudomonadati</taxon>
        <taxon>Bacteroidota</taxon>
        <taxon>Flavobacteriia</taxon>
        <taxon>Flavobacteriales</taxon>
        <taxon>Weeksellaceae</taxon>
        <taxon>Chryseobacterium group</taxon>
        <taxon>Chryseobacterium</taxon>
    </lineage>
</organism>
<comment type="caution">
    <text evidence="1">The sequence shown here is derived from an EMBL/GenBank/DDBJ whole genome shotgun (WGS) entry which is preliminary data.</text>
</comment>
<dbReference type="Proteomes" id="UP000295709">
    <property type="component" value="Unassembled WGS sequence"/>
</dbReference>
<dbReference type="EMBL" id="SOQW01000001">
    <property type="protein sequence ID" value="TDX95430.1"/>
    <property type="molecule type" value="Genomic_DNA"/>
</dbReference>
<gene>
    <name evidence="1" type="ORF">BCF50_1208</name>
</gene>